<keyword evidence="9 14" id="KW-1133">Transmembrane helix</keyword>
<evidence type="ECO:0000259" key="15">
    <source>
        <dbReference type="PROSITE" id="PS50857"/>
    </source>
</evidence>
<dbReference type="GO" id="GO:0005507">
    <property type="term" value="F:copper ion binding"/>
    <property type="evidence" value="ECO:0007669"/>
    <property type="project" value="InterPro"/>
</dbReference>
<proteinExistence type="inferred from homology"/>
<comment type="cofactor">
    <cofactor evidence="13">
        <name>Cu cation</name>
        <dbReference type="ChEBI" id="CHEBI:23378"/>
    </cofactor>
    <text evidence="13">Binds a copper A center.</text>
</comment>
<dbReference type="SUPFAM" id="SSF81464">
    <property type="entry name" value="Cytochrome c oxidase subunit II-like, transmembrane region"/>
    <property type="match status" value="1"/>
</dbReference>
<dbReference type="GO" id="GO:0004129">
    <property type="term" value="F:cytochrome-c oxidase activity"/>
    <property type="evidence" value="ECO:0007669"/>
    <property type="project" value="UniProtKB-EC"/>
</dbReference>
<dbReference type="InterPro" id="IPR011759">
    <property type="entry name" value="Cyt_c_oxidase_su2_TM_dom"/>
</dbReference>
<keyword evidence="8 13" id="KW-0249">Electron transport</keyword>
<name>A0A7S8CTT4_9HYPO</name>
<evidence type="ECO:0000259" key="16">
    <source>
        <dbReference type="PROSITE" id="PS50999"/>
    </source>
</evidence>
<keyword evidence="13" id="KW-0999">Mitochondrion inner membrane</keyword>
<dbReference type="EMBL" id="MW115131">
    <property type="protein sequence ID" value="QPC56049.1"/>
    <property type="molecule type" value="Genomic_DNA"/>
</dbReference>
<comment type="subcellular location">
    <subcellularLocation>
        <location evidence="1 13">Mitochondrion inner membrane</location>
        <topology evidence="1 13">Multi-pass membrane protein</topology>
    </subcellularLocation>
</comment>
<dbReference type="PROSITE" id="PS50999">
    <property type="entry name" value="COX2_TM"/>
    <property type="match status" value="1"/>
</dbReference>
<dbReference type="InterPro" id="IPR045187">
    <property type="entry name" value="CcO_II"/>
</dbReference>
<keyword evidence="13" id="KW-0479">Metal-binding</keyword>
<evidence type="ECO:0000256" key="4">
    <source>
        <dbReference type="ARBA" id="ARBA00022448"/>
    </source>
</evidence>
<dbReference type="SUPFAM" id="SSF49503">
    <property type="entry name" value="Cupredoxins"/>
    <property type="match status" value="1"/>
</dbReference>
<keyword evidence="6 13" id="KW-0812">Transmembrane</keyword>
<reference evidence="17" key="3">
    <citation type="submission" date="2021-05" db="EMBL/GenBank/DDBJ databases">
        <authorList>
            <person name="Choi N."/>
            <person name="Xi H."/>
            <person name="Park J."/>
        </authorList>
    </citation>
    <scope>NUCLEOTIDE SEQUENCE</scope>
</reference>
<dbReference type="PRINTS" id="PR01166">
    <property type="entry name" value="CYCOXIDASEII"/>
</dbReference>
<dbReference type="InterPro" id="IPR008972">
    <property type="entry name" value="Cupredoxin"/>
</dbReference>
<comment type="catalytic activity">
    <reaction evidence="12">
        <text>4 Fe(II)-[cytochrome c] + O2 + 8 H(+)(in) = 4 Fe(III)-[cytochrome c] + 2 H2O + 4 H(+)(out)</text>
        <dbReference type="Rhea" id="RHEA:11436"/>
        <dbReference type="Rhea" id="RHEA-COMP:10350"/>
        <dbReference type="Rhea" id="RHEA-COMP:14399"/>
        <dbReference type="ChEBI" id="CHEBI:15377"/>
        <dbReference type="ChEBI" id="CHEBI:15378"/>
        <dbReference type="ChEBI" id="CHEBI:15379"/>
        <dbReference type="ChEBI" id="CHEBI:29033"/>
        <dbReference type="ChEBI" id="CHEBI:29034"/>
        <dbReference type="EC" id="7.1.1.9"/>
    </reaction>
    <physiologicalReaction direction="left-to-right" evidence="12">
        <dbReference type="Rhea" id="RHEA:11437"/>
    </physiologicalReaction>
</comment>
<evidence type="ECO:0000313" key="17">
    <source>
        <dbReference type="EMBL" id="DAJ12170.1"/>
    </source>
</evidence>
<evidence type="ECO:0000256" key="14">
    <source>
        <dbReference type="SAM" id="Phobius"/>
    </source>
</evidence>
<dbReference type="GO" id="GO:0042773">
    <property type="term" value="P:ATP synthesis coupled electron transport"/>
    <property type="evidence" value="ECO:0007669"/>
    <property type="project" value="TreeGrafter"/>
</dbReference>
<evidence type="ECO:0000256" key="13">
    <source>
        <dbReference type="RuleBase" id="RU000457"/>
    </source>
</evidence>
<keyword evidence="13" id="KW-0186">Copper</keyword>
<dbReference type="InterPro" id="IPR036257">
    <property type="entry name" value="Cyt_c_oxidase_su2_TM_sf"/>
</dbReference>
<feature type="transmembrane region" description="Helical" evidence="14">
    <location>
        <begin position="37"/>
        <end position="56"/>
    </location>
</feature>
<dbReference type="EMBL" id="BK059186">
    <property type="protein sequence ID" value="DAJ12170.1"/>
    <property type="molecule type" value="Genomic_DNA"/>
</dbReference>
<sequence length="297" mass="34614">MKNLLMINLDAPTAWGTYFQDSATPQMEGLVELHDNIMYYLVLILFSVGWILFSIIRNFADAQISHKYLNHGTLIELIWTITPAIILILIAFPSFKLLYLMDEVNDPSMTVLAEGHQWYWSYQYPDFIDSNEEFIEFDSYIIPESDLEQGGLRMLEVDNRVIVPELTHIRFVVTSGDVIHKLYSDMLCNVFCLSLIRYKVWCISWYNFSQVCGNFMANFYGLTSSTYILSEKWIICVFRGKYLKRVDLRLNQVSVFINREGVFYGQCSEICGILHSSMPIVIESVNIDKFVHWLYDA</sequence>
<accession>A0A7S8CTT4</accession>
<dbReference type="Pfam" id="PF02790">
    <property type="entry name" value="COX2_TM"/>
    <property type="match status" value="1"/>
</dbReference>
<evidence type="ECO:0000256" key="5">
    <source>
        <dbReference type="ARBA" id="ARBA00022660"/>
    </source>
</evidence>
<evidence type="ECO:0000256" key="3">
    <source>
        <dbReference type="ARBA" id="ARBA00015946"/>
    </source>
</evidence>
<dbReference type="Gene3D" id="2.60.40.420">
    <property type="entry name" value="Cupredoxins - blue copper proteins"/>
    <property type="match status" value="2"/>
</dbReference>
<feature type="transmembrane region" description="Helical" evidence="14">
    <location>
        <begin position="77"/>
        <end position="101"/>
    </location>
</feature>
<dbReference type="GO" id="GO:0005743">
    <property type="term" value="C:mitochondrial inner membrane"/>
    <property type="evidence" value="ECO:0007669"/>
    <property type="project" value="UniProtKB-SubCell"/>
</dbReference>
<feature type="domain" description="Cytochrome oxidase subunit II transmembrane region profile" evidence="16">
    <location>
        <begin position="11"/>
        <end position="105"/>
    </location>
</feature>
<dbReference type="AlphaFoldDB" id="A0A7S8CTT4"/>
<evidence type="ECO:0000256" key="9">
    <source>
        <dbReference type="ARBA" id="ARBA00022989"/>
    </source>
</evidence>
<dbReference type="PROSITE" id="PS50857">
    <property type="entry name" value="COX2_CUA"/>
    <property type="match status" value="1"/>
</dbReference>
<dbReference type="PANTHER" id="PTHR22888">
    <property type="entry name" value="CYTOCHROME C OXIDASE, SUBUNIT II"/>
    <property type="match status" value="1"/>
</dbReference>
<dbReference type="Pfam" id="PF00116">
    <property type="entry name" value="COX2"/>
    <property type="match status" value="2"/>
</dbReference>
<evidence type="ECO:0000313" key="18">
    <source>
        <dbReference type="EMBL" id="QPC56049.1"/>
    </source>
</evidence>
<dbReference type="InterPro" id="IPR002429">
    <property type="entry name" value="CcO_II-like_C"/>
</dbReference>
<dbReference type="PANTHER" id="PTHR22888:SF9">
    <property type="entry name" value="CYTOCHROME C OXIDASE SUBUNIT 2"/>
    <property type="match status" value="1"/>
</dbReference>
<evidence type="ECO:0000256" key="10">
    <source>
        <dbReference type="ARBA" id="ARBA00023128"/>
    </source>
</evidence>
<protein>
    <recommendedName>
        <fullName evidence="3 13">Cytochrome c oxidase subunit 2</fullName>
    </recommendedName>
</protein>
<reference evidence="17" key="2">
    <citation type="journal article" date="2021" name="Int J Genomics">
        <title>A Comparative Analyses of the Complete Mitochondrial Genomes of Fungal Endosymbionts in Sogatella furcifera, White-Backed Planthoppers.</title>
        <authorList>
            <person name="Choi N.J."/>
            <person name="Xi H."/>
            <person name="Park J."/>
        </authorList>
    </citation>
    <scope>NUCLEOTIDE SEQUENCE</scope>
</reference>
<evidence type="ECO:0000256" key="12">
    <source>
        <dbReference type="ARBA" id="ARBA00049512"/>
    </source>
</evidence>
<evidence type="ECO:0000256" key="8">
    <source>
        <dbReference type="ARBA" id="ARBA00022982"/>
    </source>
</evidence>
<evidence type="ECO:0000256" key="6">
    <source>
        <dbReference type="ARBA" id="ARBA00022692"/>
    </source>
</evidence>
<keyword evidence="5 13" id="KW-0679">Respiratory chain</keyword>
<dbReference type="FunFam" id="1.10.287.90:FF:000004">
    <property type="entry name" value="Cytochrome c oxidase subunit 2"/>
    <property type="match status" value="1"/>
</dbReference>
<geneLocation type="mitochondrion" evidence="18"/>
<reference evidence="18" key="1">
    <citation type="submission" date="2020-10" db="EMBL/GenBank/DDBJ databases">
        <title>Completion and Comparative analyses of mitochondrial genome of fungal endosymbiont species in Sogatella furicifera.</title>
        <authorList>
            <person name="Choi N."/>
            <person name="Xi H."/>
            <person name="Park J."/>
        </authorList>
    </citation>
    <scope>NUCLEOTIDE SEQUENCE</scope>
</reference>
<evidence type="ECO:0000256" key="7">
    <source>
        <dbReference type="ARBA" id="ARBA00022967"/>
    </source>
</evidence>
<keyword evidence="10 13" id="KW-0496">Mitochondrion</keyword>
<keyword evidence="4 13" id="KW-0813">Transport</keyword>
<dbReference type="Gene3D" id="1.10.287.90">
    <property type="match status" value="1"/>
</dbReference>
<organism evidence="18">
    <name type="scientific">Ophiocordycipitaceae sp</name>
    <dbReference type="NCBI Taxonomy" id="1907519"/>
    <lineage>
        <taxon>Eukaryota</taxon>
        <taxon>Fungi</taxon>
        <taxon>Dikarya</taxon>
        <taxon>Ascomycota</taxon>
        <taxon>Pezizomycotina</taxon>
        <taxon>Sordariomycetes</taxon>
        <taxon>Hypocreomycetidae</taxon>
        <taxon>Hypocreales</taxon>
        <taxon>Ophiocordycipitaceae</taxon>
    </lineage>
</organism>
<keyword evidence="11 13" id="KW-0472">Membrane</keyword>
<feature type="domain" description="Cytochrome oxidase subunit II copper A binding" evidence="15">
    <location>
        <begin position="106"/>
        <end position="296"/>
    </location>
</feature>
<evidence type="ECO:0000256" key="1">
    <source>
        <dbReference type="ARBA" id="ARBA00004448"/>
    </source>
</evidence>
<evidence type="ECO:0000256" key="11">
    <source>
        <dbReference type="ARBA" id="ARBA00023136"/>
    </source>
</evidence>
<keyword evidence="7" id="KW-1278">Translocase</keyword>
<comment type="function">
    <text evidence="13">Component of the cytochrome c oxidase, the last enzyme in the mitochondrial electron transport chain which drives oxidative phosphorylation. The respiratory chain contains 3 multisubunit complexes succinate dehydrogenase (complex II, CII), ubiquinol-cytochrome c oxidoreductase (cytochrome b-c1 complex, complex III, CIII) and cytochrome c oxidase (complex IV, CIV), that cooperate to transfer electrons derived from NADH and succinate to molecular oxygen, creating an electrochemical gradient over the inner membrane that drives transmembrane transport and the ATP synthase. Cytochrome c oxidase is the component of the respiratory chain that catalyzes the reduction of oxygen to water. Electrons originating from reduced cytochrome c in the intermembrane space (IMS) are transferred via the dinuclear copper A center (CU(A)) of subunit 2 and heme A of subunit 1 to the active site in subunit 1, a binuclear center (BNC) formed by heme A3 and copper B (CU(B)). The BNC reduces molecular oxygen to 2 water molecules using 4 electrons from cytochrome c in the IMS and 4 protons from the mitochondrial matrix.</text>
</comment>
<evidence type="ECO:0000256" key="2">
    <source>
        <dbReference type="ARBA" id="ARBA00007866"/>
    </source>
</evidence>
<comment type="similarity">
    <text evidence="2 13">Belongs to the cytochrome c oxidase subunit 2 family.</text>
</comment>